<protein>
    <recommendedName>
        <fullName evidence="4">Protamine P1</fullName>
    </recommendedName>
</protein>
<feature type="region of interest" description="Disordered" evidence="1">
    <location>
        <begin position="251"/>
        <end position="287"/>
    </location>
</feature>
<gene>
    <name evidence="2" type="ORF">SLS62_002117</name>
</gene>
<accession>A0AAN9UYU0</accession>
<feature type="region of interest" description="Disordered" evidence="1">
    <location>
        <begin position="1174"/>
        <end position="1207"/>
    </location>
</feature>
<feature type="region of interest" description="Disordered" evidence="1">
    <location>
        <begin position="124"/>
        <end position="143"/>
    </location>
</feature>
<feature type="region of interest" description="Disordered" evidence="1">
    <location>
        <begin position="861"/>
        <end position="1066"/>
    </location>
</feature>
<feature type="compositionally biased region" description="Low complexity" evidence="1">
    <location>
        <begin position="304"/>
        <end position="317"/>
    </location>
</feature>
<feature type="compositionally biased region" description="Low complexity" evidence="1">
    <location>
        <begin position="1049"/>
        <end position="1059"/>
    </location>
</feature>
<feature type="compositionally biased region" description="Basic and acidic residues" evidence="1">
    <location>
        <begin position="587"/>
        <end position="598"/>
    </location>
</feature>
<feature type="compositionally biased region" description="Polar residues" evidence="1">
    <location>
        <begin position="1131"/>
        <end position="1144"/>
    </location>
</feature>
<evidence type="ECO:0000313" key="2">
    <source>
        <dbReference type="EMBL" id="KAK7755832.1"/>
    </source>
</evidence>
<feature type="compositionally biased region" description="Polar residues" evidence="1">
    <location>
        <begin position="771"/>
        <end position="800"/>
    </location>
</feature>
<feature type="region of interest" description="Disordered" evidence="1">
    <location>
        <begin position="717"/>
        <end position="803"/>
    </location>
</feature>
<feature type="compositionally biased region" description="Polar residues" evidence="1">
    <location>
        <begin position="339"/>
        <end position="362"/>
    </location>
</feature>
<evidence type="ECO:0008006" key="4">
    <source>
        <dbReference type="Google" id="ProtNLM"/>
    </source>
</evidence>
<sequence>MDGDENIDTWRVERLADEPIYCAVPNPSNPDEIFCYGSDEELDDAAKVTRRLQYEEQGLRYLRGQPLRLLSTTLRGPFDKASGWKNPWVPQAPSKIQPHKKTSNDAPAIKKSFLRELKFRAAAKNATPGTEDSMQCQLPSPESNRGVETFHEYLDWEKHGHIRAWAKDVSPEPLQKDAFWAPDKSPDDSNDDITRKRPVANEWLRKKTTKRTRPNDTQGTETAATPTPFPAPNPLTSTNVSAPIHAVQCTGQEASQKVPNRSFELTTPSSTADKKSKPLNIQPASPLIYNDAQSVDKVASFDGTTASVTSSAPSTTPRKPPADDSKPMTAMHKGPMISSGVSTEQEQGQGDETHDSPLQTDQSEVEREGNDREAEVYEDNGFESLHDQSFHYRARLPKQETRGEESPSSRAGGNPPQITHTDLEMQEMQDCSNGDNESSRPTKEEGPIPADQTSDGGNTPPLAADGSLSKGLVVESACNENIAAEFGPIEKDSEGGSTTSFKPSKADSVLSLAGADLDTNQGDEMSSLDPKSIKLGYTSNRRVYTETYPSPKRNHTSTENCRSQSPQPPPKRLRLEQSGDLQADDCNEARHTEEHRMGSEAAVGKSSTLVEGPMDNTLVGCPMDVDEQPVVEPAKSPSPTTHADPATCDMSTVDKAPCAGNGLLGSTNDEPLEDESGAETDRVMAPLSQLDSRTINSKQLSLSKSISDYTPEAISFDIKKDPQDSKENVPAAQVLLDQSSIHQSPWAPECMASDEVNIKDEPIDEDDETHLPSSKNMHYSSPSNVKPQHTICASQQSPWTKETPLPALGAVKDYRFNVSDVESVSERIKTIQNVQQGLSEEWNMTTIDQASALPIPATEDFPEQTTEVNKSRSPEVQRQSLGVMEAPEPFTPAPASKVRTASTPEPEISIKSFAKFNTPSPVRRRTNPSKSRGRRSGILVSTTSTPSNAWGSAAKSSNSSRRVSFAPLPGHDGDNYEHVLPTSPSVIAAGVARTASPPPETTVEAGDEDVNDTFHKHFDAVNQRRRQQRTAGSTNAGNSVPPRFRSRSRLLPSASQQQPASPDIGAMAAAFQEADALLQRDIGTTAHKHNDSHTTTTTTTMEPPVTQEERNDHHAAAAEEDVLVPDRETAPLQSPWRTESQTQTVDNDDDAVAAVLGNLDQFLDAWDVDAAMRQANFDDEENGPGSAAVSSQDRDQQQRPRRINVWD</sequence>
<dbReference type="EMBL" id="JAKJXP020000010">
    <property type="protein sequence ID" value="KAK7755832.1"/>
    <property type="molecule type" value="Genomic_DNA"/>
</dbReference>
<reference evidence="2 3" key="1">
    <citation type="submission" date="2024-02" db="EMBL/GenBank/DDBJ databases">
        <title>De novo assembly and annotation of 12 fungi associated with fruit tree decline syndrome in Ontario, Canada.</title>
        <authorList>
            <person name="Sulman M."/>
            <person name="Ellouze W."/>
            <person name="Ilyukhin E."/>
        </authorList>
    </citation>
    <scope>NUCLEOTIDE SEQUENCE [LARGE SCALE GENOMIC DNA]</scope>
    <source>
        <strain evidence="2 3">M11/M66-122</strain>
    </source>
</reference>
<dbReference type="AlphaFoldDB" id="A0AAN9UYU0"/>
<feature type="region of interest" description="Disordered" evidence="1">
    <location>
        <begin position="485"/>
        <end position="681"/>
    </location>
</feature>
<feature type="compositionally biased region" description="Polar residues" evidence="1">
    <location>
        <begin position="939"/>
        <end position="962"/>
    </location>
</feature>
<dbReference type="Proteomes" id="UP001320420">
    <property type="component" value="Unassembled WGS sequence"/>
</dbReference>
<keyword evidence="3" id="KW-1185">Reference proteome</keyword>
<feature type="compositionally biased region" description="Polar residues" evidence="1">
    <location>
        <begin position="251"/>
        <end position="271"/>
    </location>
</feature>
<feature type="compositionally biased region" description="Basic and acidic residues" evidence="1">
    <location>
        <begin position="1107"/>
        <end position="1117"/>
    </location>
</feature>
<feature type="region of interest" description="Disordered" evidence="1">
    <location>
        <begin position="176"/>
        <end position="239"/>
    </location>
</feature>
<feature type="compositionally biased region" description="Basic and acidic residues" evidence="1">
    <location>
        <begin position="184"/>
        <end position="195"/>
    </location>
</feature>
<organism evidence="2 3">
    <name type="scientific">Diatrype stigma</name>
    <dbReference type="NCBI Taxonomy" id="117547"/>
    <lineage>
        <taxon>Eukaryota</taxon>
        <taxon>Fungi</taxon>
        <taxon>Dikarya</taxon>
        <taxon>Ascomycota</taxon>
        <taxon>Pezizomycotina</taxon>
        <taxon>Sordariomycetes</taxon>
        <taxon>Xylariomycetidae</taxon>
        <taxon>Xylariales</taxon>
        <taxon>Diatrypaceae</taxon>
        <taxon>Diatrype</taxon>
    </lineage>
</organism>
<feature type="compositionally biased region" description="Basic and acidic residues" evidence="1">
    <location>
        <begin position="717"/>
        <end position="727"/>
    </location>
</feature>
<name>A0AAN9UYU0_9PEZI</name>
<proteinExistence type="predicted"/>
<feature type="region of interest" description="Disordered" evidence="1">
    <location>
        <begin position="1086"/>
        <end position="1149"/>
    </location>
</feature>
<comment type="caution">
    <text evidence="2">The sequence shown here is derived from an EMBL/GenBank/DDBJ whole genome shotgun (WGS) entry which is preliminary data.</text>
</comment>
<feature type="compositionally biased region" description="Basic and acidic residues" evidence="1">
    <location>
        <begin position="437"/>
        <end position="446"/>
    </location>
</feature>
<feature type="compositionally biased region" description="Basic and acidic residues" evidence="1">
    <location>
        <begin position="364"/>
        <end position="375"/>
    </location>
</feature>
<feature type="region of interest" description="Disordered" evidence="1">
    <location>
        <begin position="304"/>
        <end position="468"/>
    </location>
</feature>
<feature type="compositionally biased region" description="Basic residues" evidence="1">
    <location>
        <begin position="922"/>
        <end position="935"/>
    </location>
</feature>
<evidence type="ECO:0000256" key="1">
    <source>
        <dbReference type="SAM" id="MobiDB-lite"/>
    </source>
</evidence>
<evidence type="ECO:0000313" key="3">
    <source>
        <dbReference type="Proteomes" id="UP001320420"/>
    </source>
</evidence>
<feature type="region of interest" description="Disordered" evidence="1">
    <location>
        <begin position="82"/>
        <end position="105"/>
    </location>
</feature>
<feature type="compositionally biased region" description="Polar residues" evidence="1">
    <location>
        <begin position="1029"/>
        <end position="1038"/>
    </location>
</feature>
<feature type="compositionally biased region" description="Polar residues" evidence="1">
    <location>
        <begin position="408"/>
        <end position="420"/>
    </location>
</feature>
<feature type="compositionally biased region" description="Basic and acidic residues" evidence="1">
    <location>
        <begin position="397"/>
        <end position="407"/>
    </location>
</feature>
<feature type="compositionally biased region" description="Polar residues" evidence="1">
    <location>
        <begin position="127"/>
        <end position="143"/>
    </location>
</feature>